<evidence type="ECO:0000259" key="16">
    <source>
        <dbReference type="SMART" id="SM01060"/>
    </source>
</evidence>
<dbReference type="SMART" id="SM01060">
    <property type="entry name" value="Catalase"/>
    <property type="match status" value="1"/>
</dbReference>
<comment type="similarity">
    <text evidence="4 14">Belongs to the catalase family.</text>
</comment>
<dbReference type="Gene3D" id="2.40.180.10">
    <property type="entry name" value="Catalase core domain"/>
    <property type="match status" value="1"/>
</dbReference>
<comment type="cofactor">
    <cofactor evidence="1 13">
        <name>heme</name>
        <dbReference type="ChEBI" id="CHEBI:30413"/>
    </cofactor>
</comment>
<feature type="binding site" description="axial binding residue" evidence="13">
    <location>
        <position position="345"/>
    </location>
    <ligand>
        <name>heme</name>
        <dbReference type="ChEBI" id="CHEBI:30413"/>
    </ligand>
    <ligandPart>
        <name>Fe</name>
        <dbReference type="ChEBI" id="CHEBI:18248"/>
    </ligandPart>
</feature>
<dbReference type="PROSITE" id="PS51402">
    <property type="entry name" value="CATALASE_3"/>
    <property type="match status" value="1"/>
</dbReference>
<proteinExistence type="inferred from homology"/>
<accession>G8C2G3</accession>
<dbReference type="AlphaFoldDB" id="G8C2G3"/>
<evidence type="ECO:0000256" key="13">
    <source>
        <dbReference type="PIRSR" id="PIRSR038928-2"/>
    </source>
</evidence>
<evidence type="ECO:0000256" key="4">
    <source>
        <dbReference type="ARBA" id="ARBA00005329"/>
    </source>
</evidence>
<sequence length="549" mass="61706">MSDQQKKVYALSNGFAYSHHPGASLLSRPDGSITLQDFHLVENIAHFDRERIPERVVHAKAAGCKFEFELTDSLSDITFAAPYQKVGYKCPGMIRISTVAGSSGSADTVRDPRGFSFKFYTEWGNHDWVFNNTPVFFIRDGLKFPQFIHTQKKDPQNHADGAEDSSRSWDFFTQNLETLHQVVYLHGPRGIPKSLSDMNAYSGHTFKMINDKGELTYVNFHVKSDKGFPTLSNDEASKLAGTRPDYSTIELFNKIKEGKKPGFTCYIQTMTPEQAEKFRYSVNDLTKVWPHKEFPLRKFGRITMTGNVDNYFQEIEQLAFSPSNTCIPGIQPSNDNVLQTRIFSYPDTQRYRLGANFNQLDVNRPKNLNGTAASRCPYAASNFQRDGASTLYNQGAMPNYISGQPNASLEYKDLTSEDFFKNKYKGAVTEESLKKYILEQESARAAHDAVINAKLPGYYSVSGASELDLEQPRALYENVFTEQQRKDFIDTVVGSASNIPNPKLKTTVSQYFGLLNADLGKSIAEGLGIEWVPVDLEGYFDSIGRASAK</sequence>
<dbReference type="InterPro" id="IPR024711">
    <property type="entry name" value="Catalase_clade1/3"/>
</dbReference>
<evidence type="ECO:0000256" key="6">
    <source>
        <dbReference type="ARBA" id="ARBA00022559"/>
    </source>
</evidence>
<name>G8C2G3_TETPH</name>
<keyword evidence="11 14" id="KW-0376">Hydrogen peroxide</keyword>
<dbReference type="InterPro" id="IPR010582">
    <property type="entry name" value="Catalase_immune_responsive"/>
</dbReference>
<feature type="active site" evidence="12">
    <location>
        <position position="58"/>
    </location>
</feature>
<dbReference type="OrthoDB" id="6880011at2759"/>
<evidence type="ECO:0000256" key="1">
    <source>
        <dbReference type="ARBA" id="ARBA00001971"/>
    </source>
</evidence>
<dbReference type="PROSITE" id="PS00438">
    <property type="entry name" value="CATALASE_2"/>
    <property type="match status" value="1"/>
</dbReference>
<dbReference type="STRING" id="1071381.G8C2G3"/>
<dbReference type="eggNOG" id="KOG0047">
    <property type="taxonomic scope" value="Eukaryota"/>
</dbReference>
<evidence type="ECO:0000256" key="15">
    <source>
        <dbReference type="RuleBase" id="RU004142"/>
    </source>
</evidence>
<gene>
    <name evidence="17" type="primary">TPHA0P01840</name>
    <name evidence="17" type="ordered locus">TPHA_0P01840</name>
</gene>
<comment type="subcellular location">
    <subcellularLocation>
        <location evidence="3">Cytoplasm</location>
    </subcellularLocation>
</comment>
<dbReference type="RefSeq" id="XP_003688775.1">
    <property type="nucleotide sequence ID" value="XM_003688727.1"/>
</dbReference>
<dbReference type="GO" id="GO:0042744">
    <property type="term" value="P:hydrogen peroxide catabolic process"/>
    <property type="evidence" value="ECO:0007669"/>
    <property type="project" value="UniProtKB-KW"/>
</dbReference>
<keyword evidence="6 14" id="KW-0575">Peroxidase</keyword>
<dbReference type="GO" id="GO:0004096">
    <property type="term" value="F:catalase activity"/>
    <property type="evidence" value="ECO:0007669"/>
    <property type="project" value="UniProtKB-EC"/>
</dbReference>
<keyword evidence="7 13" id="KW-0349">Heme</keyword>
<dbReference type="Pfam" id="PF00199">
    <property type="entry name" value="Catalase"/>
    <property type="match status" value="1"/>
</dbReference>
<dbReference type="InterPro" id="IPR002226">
    <property type="entry name" value="Catalase_haem_BS"/>
</dbReference>
<dbReference type="GO" id="GO:0046872">
    <property type="term" value="F:metal ion binding"/>
    <property type="evidence" value="ECO:0007669"/>
    <property type="project" value="UniProtKB-KW"/>
</dbReference>
<evidence type="ECO:0000256" key="10">
    <source>
        <dbReference type="ARBA" id="ARBA00023004"/>
    </source>
</evidence>
<dbReference type="InterPro" id="IPR024708">
    <property type="entry name" value="Catalase_AS"/>
</dbReference>
<dbReference type="PANTHER" id="PTHR11465">
    <property type="entry name" value="CATALASE"/>
    <property type="match status" value="1"/>
</dbReference>
<dbReference type="EMBL" id="HE612871">
    <property type="protein sequence ID" value="CCE66341.1"/>
    <property type="molecule type" value="Genomic_DNA"/>
</dbReference>
<feature type="active site" evidence="12">
    <location>
        <position position="131"/>
    </location>
</feature>
<dbReference type="PANTHER" id="PTHR11465:SF62">
    <property type="entry name" value="CATALASE T"/>
    <property type="match status" value="1"/>
</dbReference>
<comment type="function">
    <text evidence="15">Catalyzes the degradation of hydrogen peroxide (H(2)O(2)) generated by peroxisomal oxidases to water and oxygen, thereby protecting cells from the toxic effects of hydrogen peroxide.</text>
</comment>
<evidence type="ECO:0000256" key="7">
    <source>
        <dbReference type="ARBA" id="ARBA00022617"/>
    </source>
</evidence>
<dbReference type="HOGENOM" id="CLU_010645_2_0_1"/>
<evidence type="ECO:0000313" key="18">
    <source>
        <dbReference type="Proteomes" id="UP000005666"/>
    </source>
</evidence>
<dbReference type="PRINTS" id="PR00067">
    <property type="entry name" value="CATALASE"/>
</dbReference>
<evidence type="ECO:0000313" key="17">
    <source>
        <dbReference type="EMBL" id="CCE66341.1"/>
    </source>
</evidence>
<dbReference type="GO" id="GO:0020037">
    <property type="term" value="F:heme binding"/>
    <property type="evidence" value="ECO:0007669"/>
    <property type="project" value="InterPro"/>
</dbReference>
<evidence type="ECO:0000256" key="3">
    <source>
        <dbReference type="ARBA" id="ARBA00004496"/>
    </source>
</evidence>
<evidence type="ECO:0000256" key="5">
    <source>
        <dbReference type="ARBA" id="ARBA00022490"/>
    </source>
</evidence>
<comment type="catalytic activity">
    <reaction evidence="14">
        <text>2 H2O2 = O2 + 2 H2O</text>
        <dbReference type="Rhea" id="RHEA:20309"/>
        <dbReference type="ChEBI" id="CHEBI:15377"/>
        <dbReference type="ChEBI" id="CHEBI:15379"/>
        <dbReference type="ChEBI" id="CHEBI:16240"/>
        <dbReference type="EC" id="1.11.1.6"/>
    </reaction>
</comment>
<keyword evidence="8 13" id="KW-0479">Metal-binding</keyword>
<dbReference type="InterPro" id="IPR020835">
    <property type="entry name" value="Catalase_sf"/>
</dbReference>
<keyword evidence="18" id="KW-1185">Reference proteome</keyword>
<dbReference type="GO" id="GO:0005739">
    <property type="term" value="C:mitochondrion"/>
    <property type="evidence" value="ECO:0007669"/>
    <property type="project" value="TreeGrafter"/>
</dbReference>
<evidence type="ECO:0000256" key="11">
    <source>
        <dbReference type="ARBA" id="ARBA00023324"/>
    </source>
</evidence>
<dbReference type="OMA" id="FRYSVND"/>
<dbReference type="InterPro" id="IPR011614">
    <property type="entry name" value="Catalase_core"/>
</dbReference>
<evidence type="ECO:0000256" key="14">
    <source>
        <dbReference type="RuleBase" id="RU000498"/>
    </source>
</evidence>
<evidence type="ECO:0000256" key="8">
    <source>
        <dbReference type="ARBA" id="ARBA00022723"/>
    </source>
</evidence>
<dbReference type="PIRSF" id="PIRSF038928">
    <property type="entry name" value="Catalase_clade1-3"/>
    <property type="match status" value="1"/>
</dbReference>
<evidence type="ECO:0000256" key="2">
    <source>
        <dbReference type="ARBA" id="ARBA00003918"/>
    </source>
</evidence>
<dbReference type="GO" id="GO:0042542">
    <property type="term" value="P:response to hydrogen peroxide"/>
    <property type="evidence" value="ECO:0007669"/>
    <property type="project" value="TreeGrafter"/>
</dbReference>
<dbReference type="Pfam" id="PF06628">
    <property type="entry name" value="Catalase-rel"/>
    <property type="match status" value="1"/>
</dbReference>
<dbReference type="Proteomes" id="UP000005666">
    <property type="component" value="Chromosome 16"/>
</dbReference>
<keyword evidence="10 13" id="KW-0408">Iron</keyword>
<feature type="domain" description="Catalase core" evidence="16">
    <location>
        <begin position="10"/>
        <end position="407"/>
    </location>
</feature>
<keyword evidence="5" id="KW-0963">Cytoplasm</keyword>
<dbReference type="EC" id="1.11.1.6" evidence="14"/>
<dbReference type="KEGG" id="tpf:TPHA_0P01840"/>
<keyword evidence="9 14" id="KW-0560">Oxidoreductase</keyword>
<protein>
    <recommendedName>
        <fullName evidence="14">Catalase</fullName>
        <ecNumber evidence="14">1.11.1.6</ecNumber>
    </recommendedName>
</protein>
<evidence type="ECO:0000256" key="9">
    <source>
        <dbReference type="ARBA" id="ARBA00023002"/>
    </source>
</evidence>
<evidence type="ECO:0000256" key="12">
    <source>
        <dbReference type="PIRSR" id="PIRSR038928-1"/>
    </source>
</evidence>
<dbReference type="GeneID" id="11530755"/>
<organism evidence="17 18">
    <name type="scientific">Tetrapisispora phaffii (strain ATCC 24235 / CBS 4417 / NBRC 1672 / NRRL Y-8282 / UCD 70-5)</name>
    <name type="common">Yeast</name>
    <name type="synonym">Fabospora phaffii</name>
    <dbReference type="NCBI Taxonomy" id="1071381"/>
    <lineage>
        <taxon>Eukaryota</taxon>
        <taxon>Fungi</taxon>
        <taxon>Dikarya</taxon>
        <taxon>Ascomycota</taxon>
        <taxon>Saccharomycotina</taxon>
        <taxon>Saccharomycetes</taxon>
        <taxon>Saccharomycetales</taxon>
        <taxon>Saccharomycetaceae</taxon>
        <taxon>Tetrapisispora</taxon>
    </lineage>
</organism>
<dbReference type="InterPro" id="IPR018028">
    <property type="entry name" value="Catalase"/>
</dbReference>
<reference evidence="17 18" key="1">
    <citation type="journal article" date="2011" name="Proc. Natl. Acad. Sci. U.S.A.">
        <title>Evolutionary erosion of yeast sex chromosomes by mating-type switching accidents.</title>
        <authorList>
            <person name="Gordon J.L."/>
            <person name="Armisen D."/>
            <person name="Proux-Wera E."/>
            <person name="Oheigeartaigh S.S."/>
            <person name="Byrne K.P."/>
            <person name="Wolfe K.H."/>
        </authorList>
    </citation>
    <scope>NUCLEOTIDE SEQUENCE [LARGE SCALE GENOMIC DNA]</scope>
    <source>
        <strain evidence="18">ATCC 24235 / CBS 4417 / NBRC 1672 / NRRL Y-8282 / UCD 70-5</strain>
    </source>
</reference>
<dbReference type="SUPFAM" id="SSF56634">
    <property type="entry name" value="Heme-dependent catalase-like"/>
    <property type="match status" value="1"/>
</dbReference>
<dbReference type="GO" id="GO:0005777">
    <property type="term" value="C:peroxisome"/>
    <property type="evidence" value="ECO:0007669"/>
    <property type="project" value="TreeGrafter"/>
</dbReference>
<dbReference type="FunFam" id="2.40.180.10:FF:000013">
    <property type="entry name" value="Catalase"/>
    <property type="match status" value="1"/>
</dbReference>
<dbReference type="PROSITE" id="PS00437">
    <property type="entry name" value="CATALASE_1"/>
    <property type="match status" value="1"/>
</dbReference>
<comment type="function">
    <text evidence="2">Occurs in almost all aerobically respiring organisms and serves to protect cells from the toxic effects of hydrogen peroxide.</text>
</comment>